<feature type="binding site" evidence="9">
    <location>
        <position position="590"/>
    </location>
    <ligand>
        <name>NAD(+)</name>
        <dbReference type="ChEBI" id="CHEBI:57540"/>
    </ligand>
</feature>
<feature type="binding site" evidence="9">
    <location>
        <begin position="129"/>
        <end position="130"/>
    </location>
    <ligand>
        <name>NAD(+)</name>
        <dbReference type="ChEBI" id="CHEBI:57540"/>
    </ligand>
</feature>
<dbReference type="InterPro" id="IPR023636">
    <property type="entry name" value="Urocanase_CS"/>
</dbReference>
<reference evidence="14" key="1">
    <citation type="submission" date="2015-08" db="EMBL/GenBank/DDBJ databases">
        <authorList>
            <person name="Varghese N."/>
        </authorList>
    </citation>
    <scope>NUCLEOTIDE SEQUENCE [LARGE SCALE GENOMIC DNA]</scope>
    <source>
        <strain evidence="14">JCM 18476</strain>
    </source>
</reference>
<dbReference type="GO" id="GO:0005737">
    <property type="term" value="C:cytoplasm"/>
    <property type="evidence" value="ECO:0007669"/>
    <property type="project" value="UniProtKB-SubCell"/>
</dbReference>
<evidence type="ECO:0000256" key="5">
    <source>
        <dbReference type="ARBA" id="ARBA00023027"/>
    </source>
</evidence>
<comment type="similarity">
    <text evidence="2 9">Belongs to the urocanase family.</text>
</comment>
<evidence type="ECO:0000313" key="14">
    <source>
        <dbReference type="Proteomes" id="UP000182769"/>
    </source>
</evidence>
<dbReference type="Pfam" id="PF17392">
    <property type="entry name" value="Urocanase_C"/>
    <property type="match status" value="1"/>
</dbReference>
<dbReference type="PANTHER" id="PTHR12216:SF3">
    <property type="entry name" value="UROCANATE HYDRATASE"/>
    <property type="match status" value="1"/>
</dbReference>
<feature type="domain" description="Urocanase Rossmann-like" evidence="10">
    <location>
        <begin position="217"/>
        <end position="434"/>
    </location>
</feature>
<protein>
    <recommendedName>
        <fullName evidence="3 9">Urocanate hydratase</fullName>
        <shortName evidence="9">Urocanase</shortName>
        <ecNumber evidence="3 9">4.2.1.49</ecNumber>
    </recommendedName>
    <alternativeName>
        <fullName evidence="7 9">Imidazolonepropionate hydrolase</fullName>
    </alternativeName>
</protein>
<dbReference type="Gene3D" id="3.40.50.10730">
    <property type="entry name" value="Urocanase like domains"/>
    <property type="match status" value="1"/>
</dbReference>
<dbReference type="AlphaFoldDB" id="A0A0K6IUM3"/>
<dbReference type="PIRSF" id="PIRSF001423">
    <property type="entry name" value="Urocanate_hydrat"/>
    <property type="match status" value="1"/>
</dbReference>
<organism evidence="13 14">
    <name type="scientific">Marinomonas fungiae</name>
    <dbReference type="NCBI Taxonomy" id="1137284"/>
    <lineage>
        <taxon>Bacteria</taxon>
        <taxon>Pseudomonadati</taxon>
        <taxon>Pseudomonadota</taxon>
        <taxon>Gammaproteobacteria</taxon>
        <taxon>Oceanospirillales</taxon>
        <taxon>Oceanospirillaceae</taxon>
        <taxon>Marinomonas</taxon>
    </lineage>
</organism>
<keyword evidence="9" id="KW-0963">Cytoplasm</keyword>
<dbReference type="Gene3D" id="3.40.1770.10">
    <property type="entry name" value="Urocanase superfamily"/>
    <property type="match status" value="2"/>
</dbReference>
<dbReference type="Pfam" id="PF01175">
    <property type="entry name" value="Urocanase"/>
    <property type="match status" value="1"/>
</dbReference>
<dbReference type="InterPro" id="IPR038364">
    <property type="entry name" value="Urocanase_central_sf"/>
</dbReference>
<accession>A0A0K6IUM3</accession>
<gene>
    <name evidence="9" type="primary">hutU</name>
    <name evidence="13" type="ORF">Ga0061065_12210</name>
</gene>
<evidence type="ECO:0000259" key="12">
    <source>
        <dbReference type="Pfam" id="PF17392"/>
    </source>
</evidence>
<keyword evidence="14" id="KW-1185">Reference proteome</keyword>
<evidence type="ECO:0000313" key="13">
    <source>
        <dbReference type="EMBL" id="CUB06769.1"/>
    </source>
</evidence>
<comment type="catalytic activity">
    <reaction evidence="8 9">
        <text>4-imidazolone-5-propanoate = trans-urocanate + H2O</text>
        <dbReference type="Rhea" id="RHEA:13101"/>
        <dbReference type="ChEBI" id="CHEBI:15377"/>
        <dbReference type="ChEBI" id="CHEBI:17771"/>
        <dbReference type="ChEBI" id="CHEBI:77893"/>
        <dbReference type="EC" id="4.2.1.49"/>
    </reaction>
</comment>
<keyword evidence="4 9" id="KW-0369">Histidine metabolism</keyword>
<proteinExistence type="inferred from homology"/>
<dbReference type="InterPro" id="IPR055351">
    <property type="entry name" value="Urocanase"/>
</dbReference>
<keyword evidence="6 9" id="KW-0456">Lyase</keyword>
<evidence type="ECO:0000256" key="8">
    <source>
        <dbReference type="ARBA" id="ARBA00047623"/>
    </source>
</evidence>
<comment type="pathway">
    <text evidence="1 9">Amino-acid degradation; L-histidine degradation into L-glutamate; N-formimidoyl-L-glutamate from L-histidine: step 2/3.</text>
</comment>
<dbReference type="PANTHER" id="PTHR12216">
    <property type="entry name" value="UROCANATE HYDRATASE"/>
    <property type="match status" value="1"/>
</dbReference>
<feature type="domain" description="Urocanase N-terminal" evidence="11">
    <location>
        <begin position="88"/>
        <end position="214"/>
    </location>
</feature>
<dbReference type="SUPFAM" id="SSF111326">
    <property type="entry name" value="Urocanase"/>
    <property type="match status" value="1"/>
</dbReference>
<sequence length="670" mass="74580">MNDIHLFQQTIKQGIPASLPAAKPYPENANRAPKRKDILSTEEKQLAVRNALRYFPKEWHAELAPEFAKELNDYGRIYMYRFKPEHSLKARSIEDYPAKCQQAAAIMLMIDNNLDPAVAQHPEELITYGGNGAVFQNWAQYLLTMKYLSEMEADQTLHMYSGHPMGLFPSSEEAPRVVVTNGMMIPNYSKPDDWEKFNALGVTQYGQMTAGSFMYIGPQGIVHGTTITVMNAFRKVLNKGESPKGKIFLTAGLGGMSGAQPKAGNIADCITVCAEVNPKAAIKRHEQGWVDELVDNMPDLVARVRKAQDNEEVVSIAFIGNVVDVWESFLAEDIFVHLGSDQTSLHNPWSGGYYPVDISYEESNRLIREEPEVFKEKVQATLKRHADAVNKHTAKGTYFFDYGNAFLLEASRAGGDVMAENGIDFKYPSYVQDILGPMCFDYGFGPFRWVCTSGNPDDLDKTDAIAAKVLERIMRDSPEEIQQQMQDNITWINDAKQNKLVVGSQARILYADAQGRAEIAKAFNDAINAGEIGPVVLGRDHHDVSGTDSPYRETSNIYDGSRFTADMAIHNVIGDGFRGATWVSIHNGGGVGWGEVINGGFGMLLDGSEAAERRLKNMLFFDVNNGIARRSWARNKEADFAIKREMERTPKLKVTLANQVDDGLLDGLDF</sequence>
<evidence type="ECO:0000256" key="7">
    <source>
        <dbReference type="ARBA" id="ARBA00031640"/>
    </source>
</evidence>
<dbReference type="GO" id="GO:0019557">
    <property type="term" value="P:L-histidine catabolic process to glutamate and formate"/>
    <property type="evidence" value="ECO:0007669"/>
    <property type="project" value="UniProtKB-UniPathway"/>
</dbReference>
<dbReference type="InterPro" id="IPR035400">
    <property type="entry name" value="Urocanase_N"/>
</dbReference>
<dbReference type="UniPathway" id="UPA00379">
    <property type="reaction ID" value="UER00550"/>
</dbReference>
<dbReference type="OrthoDB" id="9764874at2"/>
<feature type="binding site" evidence="9">
    <location>
        <position position="402"/>
    </location>
    <ligand>
        <name>NAD(+)</name>
        <dbReference type="ChEBI" id="CHEBI:57540"/>
    </ligand>
</feature>
<dbReference type="InterPro" id="IPR035085">
    <property type="entry name" value="Urocanase_Rossmann-like"/>
</dbReference>
<feature type="binding site" evidence="9">
    <location>
        <position position="207"/>
    </location>
    <ligand>
        <name>NAD(+)</name>
        <dbReference type="ChEBI" id="CHEBI:57540"/>
    </ligand>
</feature>
<feature type="domain" description="Urocanase C-terminal" evidence="12">
    <location>
        <begin position="440"/>
        <end position="643"/>
    </location>
</feature>
<comment type="function">
    <text evidence="9">Catalyzes the conversion of urocanate to 4-imidazolone-5-propionate.</text>
</comment>
<dbReference type="InterPro" id="IPR036190">
    <property type="entry name" value="Urocanase_sf"/>
</dbReference>
<name>A0A0K6IUM3_9GAMM</name>
<dbReference type="GO" id="GO:0019556">
    <property type="term" value="P:L-histidine catabolic process to glutamate and formamide"/>
    <property type="evidence" value="ECO:0007669"/>
    <property type="project" value="UniProtKB-UniPathway"/>
</dbReference>
<evidence type="ECO:0000259" key="11">
    <source>
        <dbReference type="Pfam" id="PF17391"/>
    </source>
</evidence>
<evidence type="ECO:0000256" key="6">
    <source>
        <dbReference type="ARBA" id="ARBA00023239"/>
    </source>
</evidence>
<evidence type="ECO:0000259" key="10">
    <source>
        <dbReference type="Pfam" id="PF01175"/>
    </source>
</evidence>
<dbReference type="EC" id="4.2.1.49" evidence="3 9"/>
<dbReference type="Proteomes" id="UP000182769">
    <property type="component" value="Unassembled WGS sequence"/>
</dbReference>
<dbReference type="GO" id="GO:0016153">
    <property type="term" value="F:urocanate hydratase activity"/>
    <property type="evidence" value="ECO:0007669"/>
    <property type="project" value="UniProtKB-UniRule"/>
</dbReference>
<keyword evidence="5 9" id="KW-0520">NAD</keyword>
<dbReference type="HAMAP" id="MF_00577">
    <property type="entry name" value="HutU"/>
    <property type="match status" value="1"/>
</dbReference>
<dbReference type="InterPro" id="IPR023637">
    <property type="entry name" value="Urocanase-like"/>
</dbReference>
<dbReference type="NCBIfam" id="NF003820">
    <property type="entry name" value="PRK05414.1"/>
    <property type="match status" value="1"/>
</dbReference>
<dbReference type="InterPro" id="IPR035401">
    <property type="entry name" value="Urocanase_C"/>
</dbReference>
<dbReference type="Pfam" id="PF17391">
    <property type="entry name" value="Urocanase_N"/>
    <property type="match status" value="1"/>
</dbReference>
<evidence type="ECO:0000256" key="4">
    <source>
        <dbReference type="ARBA" id="ARBA00022808"/>
    </source>
</evidence>
<feature type="binding site" evidence="9">
    <location>
        <position position="275"/>
    </location>
    <ligand>
        <name>NAD(+)</name>
        <dbReference type="ChEBI" id="CHEBI:57540"/>
    </ligand>
</feature>
<evidence type="ECO:0000256" key="1">
    <source>
        <dbReference type="ARBA" id="ARBA00004794"/>
    </source>
</evidence>
<dbReference type="FunFam" id="3.40.1770.10:FF:000002">
    <property type="entry name" value="Urocanate hydratase 1"/>
    <property type="match status" value="1"/>
</dbReference>
<comment type="cofactor">
    <cofactor evidence="9">
        <name>NAD(+)</name>
        <dbReference type="ChEBI" id="CHEBI:57540"/>
    </cofactor>
    <text evidence="9">Binds 1 NAD(+) per subunit.</text>
</comment>
<dbReference type="EMBL" id="CYHG01000022">
    <property type="protein sequence ID" value="CUB06769.1"/>
    <property type="molecule type" value="Genomic_DNA"/>
</dbReference>
<comment type="caution">
    <text evidence="9">Lacks conserved residue(s) required for the propagation of feature annotation.</text>
</comment>
<evidence type="ECO:0000256" key="3">
    <source>
        <dbReference type="ARBA" id="ARBA00011992"/>
    </source>
</evidence>
<evidence type="ECO:0000256" key="9">
    <source>
        <dbReference type="HAMAP-Rule" id="MF_00577"/>
    </source>
</evidence>
<evidence type="ECO:0000256" key="2">
    <source>
        <dbReference type="ARBA" id="ARBA00007578"/>
    </source>
</evidence>
<dbReference type="PROSITE" id="PS01233">
    <property type="entry name" value="UROCANASE"/>
    <property type="match status" value="1"/>
</dbReference>
<dbReference type="STRING" id="1137284.GCA_001418205_03780"/>
<comment type="subcellular location">
    <subcellularLocation>
        <location evidence="9">Cytoplasm</location>
    </subcellularLocation>
</comment>
<dbReference type="RefSeq" id="WP_055464757.1">
    <property type="nucleotide sequence ID" value="NZ_CYHG01000022.1"/>
</dbReference>